<feature type="non-terminal residue" evidence="1">
    <location>
        <position position="1"/>
    </location>
</feature>
<comment type="caution">
    <text evidence="1">The sequence shown here is derived from an EMBL/GenBank/DDBJ whole genome shotgun (WGS) entry which is preliminary data.</text>
</comment>
<proteinExistence type="predicted"/>
<evidence type="ECO:0000313" key="2">
    <source>
        <dbReference type="Proteomes" id="UP000789525"/>
    </source>
</evidence>
<protein>
    <submittedName>
        <fullName evidence="1">15764_t:CDS:1</fullName>
    </submittedName>
</protein>
<reference evidence="1" key="1">
    <citation type="submission" date="2021-06" db="EMBL/GenBank/DDBJ databases">
        <authorList>
            <person name="Kallberg Y."/>
            <person name="Tangrot J."/>
            <person name="Rosling A."/>
        </authorList>
    </citation>
    <scope>NUCLEOTIDE SEQUENCE</scope>
    <source>
        <strain evidence="1">CL356</strain>
    </source>
</reference>
<evidence type="ECO:0000313" key="1">
    <source>
        <dbReference type="EMBL" id="CAG8704924.1"/>
    </source>
</evidence>
<gene>
    <name evidence="1" type="ORF">ACOLOM_LOCUS10412</name>
</gene>
<name>A0ACA9PEU6_9GLOM</name>
<organism evidence="1 2">
    <name type="scientific">Acaulospora colombiana</name>
    <dbReference type="NCBI Taxonomy" id="27376"/>
    <lineage>
        <taxon>Eukaryota</taxon>
        <taxon>Fungi</taxon>
        <taxon>Fungi incertae sedis</taxon>
        <taxon>Mucoromycota</taxon>
        <taxon>Glomeromycotina</taxon>
        <taxon>Glomeromycetes</taxon>
        <taxon>Diversisporales</taxon>
        <taxon>Acaulosporaceae</taxon>
        <taxon>Acaulospora</taxon>
    </lineage>
</organism>
<keyword evidence="2" id="KW-1185">Reference proteome</keyword>
<dbReference type="EMBL" id="CAJVPT010033472">
    <property type="protein sequence ID" value="CAG8704924.1"/>
    <property type="molecule type" value="Genomic_DNA"/>
</dbReference>
<dbReference type="Proteomes" id="UP000789525">
    <property type="component" value="Unassembled WGS sequence"/>
</dbReference>
<accession>A0ACA9PEU6</accession>
<sequence>AALENPTWVQWVYITSLVVQTGDSILFWVERGFPMFAPSTGNITPFSRVLLRAYASMLFPFKLTAFLLRHYHIRDTDVGFTIGSCFALAHTMTLVAYGRGATTVGRGGIRLEPFAGIMLAHSIWAGEGVDALKKTSLAFPNLTKTMYTAWVPCLA</sequence>